<evidence type="ECO:0000256" key="1">
    <source>
        <dbReference type="SAM" id="Phobius"/>
    </source>
</evidence>
<feature type="transmembrane region" description="Helical" evidence="1">
    <location>
        <begin position="36"/>
        <end position="56"/>
    </location>
</feature>
<evidence type="ECO:0000313" key="2">
    <source>
        <dbReference type="EMBL" id="MFD0869936.1"/>
    </source>
</evidence>
<organism evidence="2 3">
    <name type="scientific">Paenibacillus residui</name>
    <dbReference type="NCBI Taxonomy" id="629724"/>
    <lineage>
        <taxon>Bacteria</taxon>
        <taxon>Bacillati</taxon>
        <taxon>Bacillota</taxon>
        <taxon>Bacilli</taxon>
        <taxon>Bacillales</taxon>
        <taxon>Paenibacillaceae</taxon>
        <taxon>Paenibacillus</taxon>
    </lineage>
</organism>
<accession>A0ABW3DAG3</accession>
<dbReference type="EMBL" id="JBHTIU010000039">
    <property type="protein sequence ID" value="MFD0869936.1"/>
    <property type="molecule type" value="Genomic_DNA"/>
</dbReference>
<evidence type="ECO:0000313" key="3">
    <source>
        <dbReference type="Proteomes" id="UP001597120"/>
    </source>
</evidence>
<dbReference type="Proteomes" id="UP001597120">
    <property type="component" value="Unassembled WGS sequence"/>
</dbReference>
<keyword evidence="1" id="KW-1133">Transmembrane helix</keyword>
<dbReference type="RefSeq" id="WP_144935228.1">
    <property type="nucleotide sequence ID" value="NZ_JBHTIU010000039.1"/>
</dbReference>
<dbReference type="PANTHER" id="PTHR37814:SF1">
    <property type="entry name" value="MEMBRANE PROTEIN"/>
    <property type="match status" value="1"/>
</dbReference>
<keyword evidence="1" id="KW-0812">Transmembrane</keyword>
<feature type="transmembrane region" description="Helical" evidence="1">
    <location>
        <begin position="321"/>
        <end position="339"/>
    </location>
</feature>
<reference evidence="3" key="1">
    <citation type="journal article" date="2019" name="Int. J. Syst. Evol. Microbiol.">
        <title>The Global Catalogue of Microorganisms (GCM) 10K type strain sequencing project: providing services to taxonomists for standard genome sequencing and annotation.</title>
        <authorList>
            <consortium name="The Broad Institute Genomics Platform"/>
            <consortium name="The Broad Institute Genome Sequencing Center for Infectious Disease"/>
            <person name="Wu L."/>
            <person name="Ma J."/>
        </authorList>
    </citation>
    <scope>NUCLEOTIDE SEQUENCE [LARGE SCALE GENOMIC DNA]</scope>
    <source>
        <strain evidence="3">CCUG 57263</strain>
    </source>
</reference>
<sequence length="348" mass="38607">MRRTGKIMQVAFTYIGTVVGAGFATGQEILQFYTRYGSAAAFTIGLSCLFFTWIGIKIMLMAHKLEAQSYEDLNRILFGERIGNYVSLFTMIVLFGVTTIMLAGAGSLFKEQLNMSYQAGLLLTIIFSYLVLTRGIQGILVVNSIVVPVMMIFSVIVVWSTLSLPNAGQWLQLSTDSSAWRVWFSPFLYSAFNLAMAQAVLVPLGSAIRDRSVLFWGGLIGGIGIGVMLLAAHIALAARMPDIAQFEIPMGQIIRHLGPVIQLLYVFVIFGEIFTTFIADAYGLTLQLEQRTRISRTQGIVLILAVSYLVSQIGFSKLLSVLYPLFGGVSLLWLIMMLFPRRRRTYTL</sequence>
<feature type="transmembrane region" description="Helical" evidence="1">
    <location>
        <begin position="260"/>
        <end position="285"/>
    </location>
</feature>
<proteinExistence type="predicted"/>
<feature type="transmembrane region" description="Helical" evidence="1">
    <location>
        <begin position="85"/>
        <end position="109"/>
    </location>
</feature>
<name>A0ABW3DAG3_9BACL</name>
<feature type="transmembrane region" description="Helical" evidence="1">
    <location>
        <begin position="139"/>
        <end position="162"/>
    </location>
</feature>
<dbReference type="InterPro" id="IPR038728">
    <property type="entry name" value="YkvI-like"/>
</dbReference>
<gene>
    <name evidence="2" type="ORF">ACFQ03_12315</name>
</gene>
<feature type="transmembrane region" description="Helical" evidence="1">
    <location>
        <begin position="182"/>
        <end position="201"/>
    </location>
</feature>
<dbReference type="PANTHER" id="PTHR37814">
    <property type="entry name" value="CONSERVED MEMBRANE PROTEIN"/>
    <property type="match status" value="1"/>
</dbReference>
<feature type="transmembrane region" description="Helical" evidence="1">
    <location>
        <begin position="297"/>
        <end position="315"/>
    </location>
</feature>
<comment type="caution">
    <text evidence="2">The sequence shown here is derived from an EMBL/GenBank/DDBJ whole genome shotgun (WGS) entry which is preliminary data.</text>
</comment>
<keyword evidence="1" id="KW-0472">Membrane</keyword>
<feature type="transmembrane region" description="Helical" evidence="1">
    <location>
        <begin position="213"/>
        <end position="240"/>
    </location>
</feature>
<keyword evidence="3" id="KW-1185">Reference proteome</keyword>
<evidence type="ECO:0008006" key="4">
    <source>
        <dbReference type="Google" id="ProtNLM"/>
    </source>
</evidence>
<protein>
    <recommendedName>
        <fullName evidence="4">Transporter</fullName>
    </recommendedName>
</protein>
<feature type="transmembrane region" description="Helical" evidence="1">
    <location>
        <begin position="115"/>
        <end position="132"/>
    </location>
</feature>